<sequence>MNVPTIPERLEAAIIFLRGEEDGRAWLGALPDQLGDYAARWGLELHTIAENGAMSCCVFCTEVETGRAAVLKIPVDLEAGNTETRMIERWAVGSAAPTVLQHDTETGVFLMTRIIPGAVAWPGADPAESDKFATLLSRLNAPDLPEPPVLKDIADIAEMRMGWARERFDDPKFAASIERIDGKRHLASAQRVLEKLLSTTGRRHVLHADLQAKNILQGPDLWYTIDPLGAVGDVNAEAALWVAIQDGPRTISERLDDLAHHPLLTPSRLQAWTYVFAVAEYRPYLPASGERIERFIALGTPAIDTLLTCEDWAVEDGQTT</sequence>
<comment type="caution">
    <text evidence="1">The sequence shown here is derived from an EMBL/GenBank/DDBJ whole genome shotgun (WGS) entry which is preliminary data.</text>
</comment>
<evidence type="ECO:0000313" key="1">
    <source>
        <dbReference type="EMBL" id="TDP30817.1"/>
    </source>
</evidence>
<dbReference type="EMBL" id="SNXK01000010">
    <property type="protein sequence ID" value="TDP30817.1"/>
    <property type="molecule type" value="Genomic_DNA"/>
</dbReference>
<dbReference type="GO" id="GO:0016773">
    <property type="term" value="F:phosphotransferase activity, alcohol group as acceptor"/>
    <property type="evidence" value="ECO:0007669"/>
    <property type="project" value="InterPro"/>
</dbReference>
<organism evidence="1 2">
    <name type="scientific">Nocardia ignorata</name>
    <dbReference type="NCBI Taxonomy" id="145285"/>
    <lineage>
        <taxon>Bacteria</taxon>
        <taxon>Bacillati</taxon>
        <taxon>Actinomycetota</taxon>
        <taxon>Actinomycetes</taxon>
        <taxon>Mycobacteriales</taxon>
        <taxon>Nocardiaceae</taxon>
        <taxon>Nocardia</taxon>
    </lineage>
</organism>
<dbReference type="SUPFAM" id="SSF56112">
    <property type="entry name" value="Protein kinase-like (PK-like)"/>
    <property type="match status" value="1"/>
</dbReference>
<dbReference type="InterPro" id="IPR011009">
    <property type="entry name" value="Kinase-like_dom_sf"/>
</dbReference>
<accession>A0A4R6P046</accession>
<protein>
    <submittedName>
        <fullName evidence="1">Aminoglycoside/hydroxyurea antibiotic resistance kinase</fullName>
    </submittedName>
</protein>
<dbReference type="GO" id="GO:0019748">
    <property type="term" value="P:secondary metabolic process"/>
    <property type="evidence" value="ECO:0007669"/>
    <property type="project" value="InterPro"/>
</dbReference>
<dbReference type="AlphaFoldDB" id="A0A4R6P046"/>
<dbReference type="Proteomes" id="UP000295087">
    <property type="component" value="Unassembled WGS sequence"/>
</dbReference>
<name>A0A4R6P046_NOCIG</name>
<gene>
    <name evidence="1" type="ORF">DFR75_11024</name>
</gene>
<proteinExistence type="predicted"/>
<reference evidence="1 2" key="1">
    <citation type="submission" date="2019-03" db="EMBL/GenBank/DDBJ databases">
        <title>Genomic Encyclopedia of Type Strains, Phase IV (KMG-IV): sequencing the most valuable type-strain genomes for metagenomic binning, comparative biology and taxonomic classification.</title>
        <authorList>
            <person name="Goeker M."/>
        </authorList>
    </citation>
    <scope>NUCLEOTIDE SEQUENCE [LARGE SCALE GENOMIC DNA]</scope>
    <source>
        <strain evidence="1 2">DSM 44496</strain>
    </source>
</reference>
<keyword evidence="1" id="KW-0808">Transferase</keyword>
<dbReference type="InterPro" id="IPR006748">
    <property type="entry name" value="NH2Glyco/OHUrea_AB-resist_kin"/>
</dbReference>
<dbReference type="RefSeq" id="WP_067496096.1">
    <property type="nucleotide sequence ID" value="NZ_SNXK01000010.1"/>
</dbReference>
<evidence type="ECO:0000313" key="2">
    <source>
        <dbReference type="Proteomes" id="UP000295087"/>
    </source>
</evidence>
<keyword evidence="2" id="KW-1185">Reference proteome</keyword>
<keyword evidence="1" id="KW-0418">Kinase</keyword>
<dbReference type="Pfam" id="PF04655">
    <property type="entry name" value="APH_6_hur"/>
    <property type="match status" value="1"/>
</dbReference>
<dbReference type="GO" id="GO:0016301">
    <property type="term" value="F:kinase activity"/>
    <property type="evidence" value="ECO:0007669"/>
    <property type="project" value="UniProtKB-KW"/>
</dbReference>